<dbReference type="Gene3D" id="3.40.50.1460">
    <property type="match status" value="1"/>
</dbReference>
<dbReference type="NCBIfam" id="NF033707">
    <property type="entry name" value="T9SS_sortase"/>
    <property type="match status" value="1"/>
</dbReference>
<dbReference type="InterPro" id="IPR029031">
    <property type="entry name" value="Gingipain_N_sf"/>
</dbReference>
<dbReference type="EMBL" id="CP030041">
    <property type="protein sequence ID" value="AWW32322.1"/>
    <property type="molecule type" value="Genomic_DNA"/>
</dbReference>
<evidence type="ECO:0000313" key="4">
    <source>
        <dbReference type="Proteomes" id="UP000248688"/>
    </source>
</evidence>
<dbReference type="OrthoDB" id="9809780at2"/>
<dbReference type="Pfam" id="PF01364">
    <property type="entry name" value="Peptidase_C25"/>
    <property type="match status" value="1"/>
</dbReference>
<keyword evidence="4" id="KW-1185">Reference proteome</keyword>
<evidence type="ECO:0000256" key="1">
    <source>
        <dbReference type="ARBA" id="ARBA00022729"/>
    </source>
</evidence>
<gene>
    <name evidence="3" type="ORF">DN752_20465</name>
</gene>
<dbReference type="GO" id="GO:0006508">
    <property type="term" value="P:proteolysis"/>
    <property type="evidence" value="ECO:0007669"/>
    <property type="project" value="InterPro"/>
</dbReference>
<dbReference type="Proteomes" id="UP000248688">
    <property type="component" value="Chromosome"/>
</dbReference>
<name>A0A2Z4IMI1_9BACT</name>
<sequence length="1089" mass="120962">MKKKPNILFAFFLTCYLFIQLGGQLHGQSSYFKFPVTEAGIYKLSKTAASQLGGATLENIAFYGNHGMLPQKLDSAAFQLHEIPSFHSNDHLYVYLEGPHTLHYTDDSLRYTHHHYVDTAYYLIQTGVPTPKRIPTSSPENNAPSATAPLYAIYPFKKETTNLLSSGRKWYGNRVMAGGLTSFNMLVEPYDQAPVFYQANVMAQSTTTAKLSLRSQQNTFFTASIDAVPNTTYGLKGGEKLAQGFLDHFEVGNPTQFNIELESTDPNAAGYLDYFLLGLPHGPHGLRTGEYFHLTSGSPVSVMTEQGLMKWDITLTSAPISLSDNGGNLALEPGQRMIVADPEKIATINSIRPVNMEARHVQAAKLIIITAPSLLFQVNKLADHKRKKGISTAVVTTQEIYDAYNYGTRDVTAIRNFLADHYHKNKTLEHVLLFGKGTFDYKNNSAGRPNLVPVYSSRNSLHPLTSYSSDDYYGFLEFGQGEWAESEQGDLSLSIGVGRIPVINFEEARNVVEKIIHYENHPLQLGEWKRKMLFVADDGDNNIHLRHSETHATTIHQNSPSYQIDKLYLDGFDQSQEGNYQSAPEAKAALAQIIEEGTLLVNYIGHGNESTLAAERVFQVSDLENWPISDHFPLIITATCEFGRHDSPYLRSGAEELLMAKDKGAIGLLTTGRPVYSSLNFELNKAFIAAFQQKKQQPLTLGDIFKATKNNSLNGSYNRNFSLLGDPSLALAIPELQVQWQIQSKDGTPLDTIPAGEAAIIQGSIIDPVTGLTVENFEGEYLLEILDEPHEVTTLGDEGPPGTYHELNQTLYRGVGQISNGRFLAEIMINPSIDNVIDQGQIRVFASSQKSSFEAMAAKKIPIAEGDETNNEDQLGPTIHLFANDSLNSTRTTSSTEIMLLANLYDTSGIQITKSLQHGISLSVNGHSPISLSDYFRAFGEDYRRGHLEIPVSGLEEGLNTLTLVAYDNAGNSNSQSIQVEVYGSTHLRITEFINYPNPTNDISYFKIKHNRSNENIILNLDIYSLTGSTIFSMEKRYPKAENEITDIEWIFLRNKTKIPAKGTYIYKLRLTSERDGTSDQAIGKINIQ</sequence>
<dbReference type="InterPro" id="IPR029030">
    <property type="entry name" value="Caspase-like_dom_sf"/>
</dbReference>
<dbReference type="SUPFAM" id="SSF52129">
    <property type="entry name" value="Caspase-like"/>
    <property type="match status" value="1"/>
</dbReference>
<evidence type="ECO:0000313" key="3">
    <source>
        <dbReference type="EMBL" id="AWW32322.1"/>
    </source>
</evidence>
<proteinExistence type="predicted"/>
<dbReference type="GO" id="GO:0008234">
    <property type="term" value="F:cysteine-type peptidase activity"/>
    <property type="evidence" value="ECO:0007669"/>
    <property type="project" value="InterPro"/>
</dbReference>
<dbReference type="CDD" id="cd02258">
    <property type="entry name" value="Peptidase_C25_N"/>
    <property type="match status" value="1"/>
</dbReference>
<feature type="domain" description="Gingipain" evidence="2">
    <location>
        <begin position="367"/>
        <end position="731"/>
    </location>
</feature>
<dbReference type="AlphaFoldDB" id="A0A2Z4IMI1"/>
<dbReference type="KEGG" id="est:DN752_20465"/>
<dbReference type="InterPro" id="IPR001769">
    <property type="entry name" value="Gingipain"/>
</dbReference>
<accession>A0A2Z4IMI1</accession>
<dbReference type="Gene3D" id="3.40.50.10390">
    <property type="entry name" value="Gingipain r, domain 1"/>
    <property type="match status" value="1"/>
</dbReference>
<keyword evidence="1" id="KW-0732">Signal</keyword>
<evidence type="ECO:0000259" key="2">
    <source>
        <dbReference type="Pfam" id="PF01364"/>
    </source>
</evidence>
<dbReference type="RefSeq" id="WP_112785695.1">
    <property type="nucleotide sequence ID" value="NZ_CP030041.1"/>
</dbReference>
<organism evidence="3 4">
    <name type="scientific">Echinicola strongylocentroti</name>
    <dbReference type="NCBI Taxonomy" id="1795355"/>
    <lineage>
        <taxon>Bacteria</taxon>
        <taxon>Pseudomonadati</taxon>
        <taxon>Bacteroidota</taxon>
        <taxon>Cytophagia</taxon>
        <taxon>Cytophagales</taxon>
        <taxon>Cyclobacteriaceae</taxon>
        <taxon>Echinicola</taxon>
    </lineage>
</organism>
<reference evidence="3 4" key="1">
    <citation type="submission" date="2018-06" db="EMBL/GenBank/DDBJ databases">
        <title>Echinicola strongylocentroti sp. nov., isolated from a sea urchin Strongylocentrotus intermedius.</title>
        <authorList>
            <person name="Bae S.S."/>
        </authorList>
    </citation>
    <scope>NUCLEOTIDE SEQUENCE [LARGE SCALE GENOMIC DNA]</scope>
    <source>
        <strain evidence="3 4">MEBiC08714</strain>
    </source>
</reference>
<protein>
    <submittedName>
        <fullName evidence="3">Peptidase C25</fullName>
    </submittedName>
</protein>